<dbReference type="SUPFAM" id="SSF54001">
    <property type="entry name" value="Cysteine proteinases"/>
    <property type="match status" value="1"/>
</dbReference>
<dbReference type="Proteomes" id="UP000198584">
    <property type="component" value="Unassembled WGS sequence"/>
</dbReference>
<dbReference type="InterPro" id="IPR038765">
    <property type="entry name" value="Papain-like_cys_pep_sf"/>
</dbReference>
<evidence type="ECO:0000256" key="1">
    <source>
        <dbReference type="ARBA" id="ARBA00006547"/>
    </source>
</evidence>
<reference evidence="4" key="1">
    <citation type="submission" date="2016-10" db="EMBL/GenBank/DDBJ databases">
        <authorList>
            <person name="Varghese N."/>
            <person name="Submissions S."/>
        </authorList>
    </citation>
    <scope>NUCLEOTIDE SEQUENCE [LARGE SCALE GENOMIC DNA]</scope>
    <source>
        <strain evidence="4">CCM7597</strain>
    </source>
</reference>
<dbReference type="Gene3D" id="3.30.2140.20">
    <property type="match status" value="1"/>
</dbReference>
<accession>A0A1H3W5A4</accession>
<dbReference type="AlphaFoldDB" id="A0A1H3W5A4"/>
<organism evidence="3 4">
    <name type="scientific">Thalassobacillus cyri</name>
    <dbReference type="NCBI Taxonomy" id="571932"/>
    <lineage>
        <taxon>Bacteria</taxon>
        <taxon>Bacillati</taxon>
        <taxon>Bacillota</taxon>
        <taxon>Bacilli</taxon>
        <taxon>Bacillales</taxon>
        <taxon>Bacillaceae</taxon>
        <taxon>Thalassobacillus</taxon>
    </lineage>
</organism>
<dbReference type="GO" id="GO:0016407">
    <property type="term" value="F:acetyltransferase activity"/>
    <property type="evidence" value="ECO:0007669"/>
    <property type="project" value="InterPro"/>
</dbReference>
<dbReference type="Pfam" id="PF00797">
    <property type="entry name" value="Acetyltransf_2"/>
    <property type="match status" value="1"/>
</dbReference>
<dbReference type="InterPro" id="IPR053710">
    <property type="entry name" value="Arylamine_NAT_domain_sf"/>
</dbReference>
<dbReference type="PANTHER" id="PTHR11786:SF0">
    <property type="entry name" value="ARYLAMINE N-ACETYLTRANSFERASE 4-RELATED"/>
    <property type="match status" value="1"/>
</dbReference>
<evidence type="ECO:0000313" key="3">
    <source>
        <dbReference type="EMBL" id="SDZ82180.1"/>
    </source>
</evidence>
<evidence type="ECO:0000313" key="4">
    <source>
        <dbReference type="Proteomes" id="UP000198584"/>
    </source>
</evidence>
<dbReference type="STRING" id="571932.SAMN05421743_101320"/>
<dbReference type="InterPro" id="IPR001447">
    <property type="entry name" value="Arylamine_N-AcTrfase"/>
</dbReference>
<keyword evidence="3" id="KW-0808">Transferase</keyword>
<evidence type="ECO:0000256" key="2">
    <source>
        <dbReference type="RuleBase" id="RU003452"/>
    </source>
</evidence>
<dbReference type="EMBL" id="FNQR01000001">
    <property type="protein sequence ID" value="SDZ82180.1"/>
    <property type="molecule type" value="Genomic_DNA"/>
</dbReference>
<name>A0A1H3W5A4_9BACI</name>
<proteinExistence type="inferred from homology"/>
<sequence length="235" mass="27177">MNCLRKTARTFPFENSRVLNNTTRPLTKDNLIKKLLIEKEGGLCYELNPLLYFFLLENGFDARMVRGEVFVEAKQDWTNLGRTHVAIILQHKGQSWLVDTGFGGNLPLRPVPLTGETVNTGNGEFRVKQSDSKYGNYRLEMKLRNKQSEWHIGYAFDTNRQVNKVSELDEVQDIIKHHDQSPFNKNPLAVQLTDDGSKTLTDSSYTEWNRGKKYKRDIDKTAFQLLAREQFGIEF</sequence>
<dbReference type="PANTHER" id="PTHR11786">
    <property type="entry name" value="N-HYDROXYARYLAMINE O-ACETYLTRANSFERASE"/>
    <property type="match status" value="1"/>
</dbReference>
<comment type="similarity">
    <text evidence="1 2">Belongs to the arylamine N-acetyltransferase family.</text>
</comment>
<dbReference type="PRINTS" id="PR01543">
    <property type="entry name" value="ANATRNSFRASE"/>
</dbReference>
<protein>
    <submittedName>
        <fullName evidence="3">N-hydroxyarylamine O-acetyltransferase</fullName>
    </submittedName>
</protein>
<keyword evidence="4" id="KW-1185">Reference proteome</keyword>
<gene>
    <name evidence="3" type="ORF">SAMN05421743_101320</name>
</gene>